<sequence length="211" mass="24175">MIHAKLASHQSVRRRAGMLTLVRVRSLSPKRCLFLAPRNGKNGYQSYRLSKKVGVPPALLYQVIADVSKYQEFVPFVTESFVNERNVLTSLPTEAGLRVGWKQFDEMFTCTLECLKNKIVAESISILLFDCLHNEWNLKEAKSRFTDEPSTLVELSLTYKFKNPLYNTLSSLFHEQVSSIMMKAFEDRAMKIRAVYKDDVDQGIANDVDKN</sequence>
<evidence type="ECO:0000256" key="1">
    <source>
        <dbReference type="ARBA" id="ARBA00006885"/>
    </source>
</evidence>
<organism evidence="5 6">
    <name type="scientific">Metschnikowia aff. pulcherrima</name>
    <dbReference type="NCBI Taxonomy" id="2163413"/>
    <lineage>
        <taxon>Eukaryota</taxon>
        <taxon>Fungi</taxon>
        <taxon>Dikarya</taxon>
        <taxon>Ascomycota</taxon>
        <taxon>Saccharomycotina</taxon>
        <taxon>Pichiomycetes</taxon>
        <taxon>Metschnikowiaceae</taxon>
        <taxon>Metschnikowia</taxon>
    </lineage>
</organism>
<evidence type="ECO:0000313" key="5">
    <source>
        <dbReference type="EMBL" id="QBM86055.1"/>
    </source>
</evidence>
<dbReference type="InterPro" id="IPR023393">
    <property type="entry name" value="START-like_dom_sf"/>
</dbReference>
<evidence type="ECO:0000313" key="6">
    <source>
        <dbReference type="Proteomes" id="UP000292447"/>
    </source>
</evidence>
<dbReference type="Gene3D" id="3.30.530.20">
    <property type="match status" value="1"/>
</dbReference>
<proteinExistence type="inferred from homology"/>
<comment type="similarity">
    <text evidence="1">Belongs to the COQ10 family.</text>
</comment>
<keyword evidence="6" id="KW-1185">Reference proteome</keyword>
<dbReference type="AlphaFoldDB" id="A0A4P6XHY3"/>
<dbReference type="Pfam" id="PF03364">
    <property type="entry name" value="Polyketide_cyc"/>
    <property type="match status" value="1"/>
</dbReference>
<comment type="subunit">
    <text evidence="2">Interacts with coenzyme Q.</text>
</comment>
<dbReference type="PANTHER" id="PTHR12901">
    <property type="entry name" value="SPERM PROTEIN HOMOLOG"/>
    <property type="match status" value="1"/>
</dbReference>
<comment type="function">
    <text evidence="3">Required for the function of coenzyme Q in the respiratory chain. May serve as a chaperone or may be involved in the transport of Q6 from its site of synthesis to the catalytic sites of the respiratory complexes.</text>
</comment>
<accession>A0A4P6XHY3</accession>
<dbReference type="GO" id="GO:0048039">
    <property type="term" value="F:ubiquinone binding"/>
    <property type="evidence" value="ECO:0007669"/>
    <property type="project" value="InterPro"/>
</dbReference>
<evidence type="ECO:0000256" key="2">
    <source>
        <dbReference type="ARBA" id="ARBA00011814"/>
    </source>
</evidence>
<dbReference type="GO" id="GO:0045333">
    <property type="term" value="P:cellular respiration"/>
    <property type="evidence" value="ECO:0007669"/>
    <property type="project" value="InterPro"/>
</dbReference>
<name>A0A4P6XHY3_9ASCO</name>
<dbReference type="InterPro" id="IPR005031">
    <property type="entry name" value="COQ10_START"/>
</dbReference>
<dbReference type="STRING" id="2163413.A0A4P6XHY3"/>
<reference evidence="6" key="1">
    <citation type="submission" date="2019-03" db="EMBL/GenBank/DDBJ databases">
        <title>Snf2 controls pulcherriminic acid biosynthesis and connects pigmentation and antifungal activity of the yeast Metschnikowia pulcherrima.</title>
        <authorList>
            <person name="Gore-Lloyd D."/>
            <person name="Sumann I."/>
            <person name="Brachmann A.O."/>
            <person name="Schneeberger K."/>
            <person name="Ortiz-Merino R.A."/>
            <person name="Moreno-Beltran M."/>
            <person name="Schlaefli M."/>
            <person name="Kirner P."/>
            <person name="Santos Kron A."/>
            <person name="Wolfe K.H."/>
            <person name="Piel J."/>
            <person name="Ahrens C.H."/>
            <person name="Henk D."/>
            <person name="Freimoser F.M."/>
        </authorList>
    </citation>
    <scope>NUCLEOTIDE SEQUENCE [LARGE SCALE GENOMIC DNA]</scope>
    <source>
        <strain evidence="6">APC 1.2</strain>
    </source>
</reference>
<gene>
    <name evidence="5" type="primary">MPUL0A06880</name>
    <name evidence="5" type="ORF">METSCH_A06880</name>
</gene>
<evidence type="ECO:0000256" key="3">
    <source>
        <dbReference type="ARBA" id="ARBA00024947"/>
    </source>
</evidence>
<dbReference type="PANTHER" id="PTHR12901:SF10">
    <property type="entry name" value="COENZYME Q-BINDING PROTEIN COQ10, MITOCHONDRIAL"/>
    <property type="match status" value="1"/>
</dbReference>
<protein>
    <submittedName>
        <fullName evidence="5">Coenzyme Q-binding protein COQ10</fullName>
    </submittedName>
</protein>
<feature type="domain" description="Coenzyme Q-binding protein COQ10 START" evidence="4">
    <location>
        <begin position="53"/>
        <end position="186"/>
    </location>
</feature>
<dbReference type="InterPro" id="IPR044996">
    <property type="entry name" value="COQ10-like"/>
</dbReference>
<evidence type="ECO:0000259" key="4">
    <source>
        <dbReference type="Pfam" id="PF03364"/>
    </source>
</evidence>
<dbReference type="EMBL" id="CP034456">
    <property type="protein sequence ID" value="QBM86055.1"/>
    <property type="molecule type" value="Genomic_DNA"/>
</dbReference>
<dbReference type="CDD" id="cd07813">
    <property type="entry name" value="COQ10p_like"/>
    <property type="match status" value="1"/>
</dbReference>
<dbReference type="SUPFAM" id="SSF55961">
    <property type="entry name" value="Bet v1-like"/>
    <property type="match status" value="1"/>
</dbReference>
<dbReference type="GO" id="GO:0005739">
    <property type="term" value="C:mitochondrion"/>
    <property type="evidence" value="ECO:0007669"/>
    <property type="project" value="TreeGrafter"/>
</dbReference>
<dbReference type="Proteomes" id="UP000292447">
    <property type="component" value="Chromosome I"/>
</dbReference>